<dbReference type="Gene3D" id="3.90.70.10">
    <property type="entry name" value="Cysteine proteinases"/>
    <property type="match status" value="1"/>
</dbReference>
<keyword evidence="6" id="KW-1185">Reference proteome</keyword>
<evidence type="ECO:0000259" key="2">
    <source>
        <dbReference type="PROSITE" id="PS50235"/>
    </source>
</evidence>
<reference evidence="3 6" key="2">
    <citation type="journal article" date="2014" name="BMC Genomics">
        <title>An improved genome release (version Mt4.0) for the model legume Medicago truncatula.</title>
        <authorList>
            <person name="Tang H."/>
            <person name="Krishnakumar V."/>
            <person name="Bidwell S."/>
            <person name="Rosen B."/>
            <person name="Chan A."/>
            <person name="Zhou S."/>
            <person name="Gentzbittel L."/>
            <person name="Childs K.L."/>
            <person name="Yandell M."/>
            <person name="Gundlach H."/>
            <person name="Mayer K.F."/>
            <person name="Schwartz D.C."/>
            <person name="Town C.D."/>
        </authorList>
    </citation>
    <scope>GENOME REANNOTATION</scope>
    <source>
        <strain evidence="3">A17</strain>
        <strain evidence="5 6">cv. Jemalong A17</strain>
    </source>
</reference>
<reference evidence="5" key="3">
    <citation type="submission" date="2015-04" db="UniProtKB">
        <authorList>
            <consortium name="EnsemblPlants"/>
        </authorList>
    </citation>
    <scope>IDENTIFICATION</scope>
    <source>
        <strain evidence="5">cv. Jemalong A17</strain>
    </source>
</reference>
<organism evidence="3 6">
    <name type="scientific">Medicago truncatula</name>
    <name type="common">Barrel medic</name>
    <name type="synonym">Medicago tribuloides</name>
    <dbReference type="NCBI Taxonomy" id="3880"/>
    <lineage>
        <taxon>Eukaryota</taxon>
        <taxon>Viridiplantae</taxon>
        <taxon>Streptophyta</taxon>
        <taxon>Embryophyta</taxon>
        <taxon>Tracheophyta</taxon>
        <taxon>Spermatophyta</taxon>
        <taxon>Magnoliopsida</taxon>
        <taxon>eudicotyledons</taxon>
        <taxon>Gunneridae</taxon>
        <taxon>Pentapetalae</taxon>
        <taxon>rosids</taxon>
        <taxon>fabids</taxon>
        <taxon>Fabales</taxon>
        <taxon>Fabaceae</taxon>
        <taxon>Papilionoideae</taxon>
        <taxon>50 kb inversion clade</taxon>
        <taxon>NPAAA clade</taxon>
        <taxon>Hologalegina</taxon>
        <taxon>IRL clade</taxon>
        <taxon>Trifolieae</taxon>
        <taxon>Medicago</taxon>
    </lineage>
</organism>
<dbReference type="SUPFAM" id="SSF54001">
    <property type="entry name" value="Cysteine proteinases"/>
    <property type="match status" value="1"/>
</dbReference>
<proteinExistence type="inferred from homology"/>
<evidence type="ECO:0000313" key="6">
    <source>
        <dbReference type="Proteomes" id="UP000002051"/>
    </source>
</evidence>
<dbReference type="InterPro" id="IPR018200">
    <property type="entry name" value="USP_CS"/>
</dbReference>
<evidence type="ECO:0000313" key="3">
    <source>
        <dbReference type="EMBL" id="KEH30645.1"/>
    </source>
</evidence>
<evidence type="ECO:0000313" key="4">
    <source>
        <dbReference type="EMBL" id="RHN61700.1"/>
    </source>
</evidence>
<evidence type="ECO:0000256" key="1">
    <source>
        <dbReference type="ARBA" id="ARBA00009085"/>
    </source>
</evidence>
<dbReference type="PaxDb" id="3880-AES89583"/>
<keyword evidence="3" id="KW-0378">Hydrolase</keyword>
<dbReference type="Proteomes" id="UP000265566">
    <property type="component" value="Chromosome 4"/>
</dbReference>
<dbReference type="EMBL" id="CM001220">
    <property type="protein sequence ID" value="KEH30645.1"/>
    <property type="molecule type" value="Genomic_DNA"/>
</dbReference>
<dbReference type="PANTHER" id="PTHR24006">
    <property type="entry name" value="UBIQUITIN CARBOXYL-TERMINAL HYDROLASE"/>
    <property type="match status" value="1"/>
</dbReference>
<dbReference type="PROSITE" id="PS00973">
    <property type="entry name" value="USP_2"/>
    <property type="match status" value="1"/>
</dbReference>
<gene>
    <name evidence="5" type="primary">25492884</name>
    <name evidence="3" type="ordered locus">MTR_4g077475</name>
    <name evidence="4" type="ORF">MtrunA17_Chr4g0039491</name>
</gene>
<dbReference type="STRING" id="3880.A0A072UXP4"/>
<reference evidence="3 6" key="1">
    <citation type="journal article" date="2011" name="Nature">
        <title>The Medicago genome provides insight into the evolution of rhizobial symbioses.</title>
        <authorList>
            <person name="Young N.D."/>
            <person name="Debelle F."/>
            <person name="Oldroyd G.E."/>
            <person name="Geurts R."/>
            <person name="Cannon S.B."/>
            <person name="Udvardi M.K."/>
            <person name="Benedito V.A."/>
            <person name="Mayer K.F."/>
            <person name="Gouzy J."/>
            <person name="Schoof H."/>
            <person name="Van de Peer Y."/>
            <person name="Proost S."/>
            <person name="Cook D.R."/>
            <person name="Meyers B.C."/>
            <person name="Spannagl M."/>
            <person name="Cheung F."/>
            <person name="De Mita S."/>
            <person name="Krishnakumar V."/>
            <person name="Gundlach H."/>
            <person name="Zhou S."/>
            <person name="Mudge J."/>
            <person name="Bharti A.K."/>
            <person name="Murray J.D."/>
            <person name="Naoumkina M.A."/>
            <person name="Rosen B."/>
            <person name="Silverstein K.A."/>
            <person name="Tang H."/>
            <person name="Rombauts S."/>
            <person name="Zhao P.X."/>
            <person name="Zhou P."/>
            <person name="Barbe V."/>
            <person name="Bardou P."/>
            <person name="Bechner M."/>
            <person name="Bellec A."/>
            <person name="Berger A."/>
            <person name="Berges H."/>
            <person name="Bidwell S."/>
            <person name="Bisseling T."/>
            <person name="Choisne N."/>
            <person name="Couloux A."/>
            <person name="Denny R."/>
            <person name="Deshpande S."/>
            <person name="Dai X."/>
            <person name="Doyle J.J."/>
            <person name="Dudez A.M."/>
            <person name="Farmer A.D."/>
            <person name="Fouteau S."/>
            <person name="Franken C."/>
            <person name="Gibelin C."/>
            <person name="Gish J."/>
            <person name="Goldstein S."/>
            <person name="Gonzalez A.J."/>
            <person name="Green P.J."/>
            <person name="Hallab A."/>
            <person name="Hartog M."/>
            <person name="Hua A."/>
            <person name="Humphray S.J."/>
            <person name="Jeong D.H."/>
            <person name="Jing Y."/>
            <person name="Jocker A."/>
            <person name="Kenton S.M."/>
            <person name="Kim D.J."/>
            <person name="Klee K."/>
            <person name="Lai H."/>
            <person name="Lang C."/>
            <person name="Lin S."/>
            <person name="Macmil S.L."/>
            <person name="Magdelenat G."/>
            <person name="Matthews L."/>
            <person name="McCorrison J."/>
            <person name="Monaghan E.L."/>
            <person name="Mun J.H."/>
            <person name="Najar F.Z."/>
            <person name="Nicholson C."/>
            <person name="Noirot C."/>
            <person name="O'Bleness M."/>
            <person name="Paule C.R."/>
            <person name="Poulain J."/>
            <person name="Prion F."/>
            <person name="Qin B."/>
            <person name="Qu C."/>
            <person name="Retzel E.F."/>
            <person name="Riddle C."/>
            <person name="Sallet E."/>
            <person name="Samain S."/>
            <person name="Samson N."/>
            <person name="Sanders I."/>
            <person name="Saurat O."/>
            <person name="Scarpelli C."/>
            <person name="Schiex T."/>
            <person name="Segurens B."/>
            <person name="Severin A.J."/>
            <person name="Sherrier D.J."/>
            <person name="Shi R."/>
            <person name="Sims S."/>
            <person name="Singer S.R."/>
            <person name="Sinharoy S."/>
            <person name="Sterck L."/>
            <person name="Viollet A."/>
            <person name="Wang B.B."/>
            <person name="Wang K."/>
            <person name="Wang M."/>
            <person name="Wang X."/>
            <person name="Warfsmann J."/>
            <person name="Weissenbach J."/>
            <person name="White D.D."/>
            <person name="White J.D."/>
            <person name="Wiley G.B."/>
            <person name="Wincker P."/>
            <person name="Xing Y."/>
            <person name="Yang L."/>
            <person name="Yao Z."/>
            <person name="Ying F."/>
            <person name="Zhai J."/>
            <person name="Zhou L."/>
            <person name="Zuber A."/>
            <person name="Denarie J."/>
            <person name="Dixon R.A."/>
            <person name="May G.D."/>
            <person name="Schwartz D.C."/>
            <person name="Rogers J."/>
            <person name="Quetier F."/>
            <person name="Town C.D."/>
            <person name="Roe B.A."/>
        </authorList>
    </citation>
    <scope>NUCLEOTIDE SEQUENCE [LARGE SCALE GENOMIC DNA]</scope>
    <source>
        <strain evidence="3">A17</strain>
        <strain evidence="5 6">cv. Jemalong A17</strain>
    </source>
</reference>
<dbReference type="Pfam" id="PF00443">
    <property type="entry name" value="UCH"/>
    <property type="match status" value="1"/>
</dbReference>
<dbReference type="InterPro" id="IPR028889">
    <property type="entry name" value="USP"/>
</dbReference>
<dbReference type="eggNOG" id="KOG0944">
    <property type="taxonomic scope" value="Eukaryota"/>
</dbReference>
<dbReference type="Gramene" id="rna24189">
    <property type="protein sequence ID" value="RHN61700.1"/>
    <property type="gene ID" value="gene24189"/>
</dbReference>
<dbReference type="OrthoDB" id="1742673at2759"/>
<dbReference type="InterPro" id="IPR050164">
    <property type="entry name" value="Peptidase_C19"/>
</dbReference>
<dbReference type="HOGENOM" id="CLU_1930674_0_0_1"/>
<protein>
    <submittedName>
        <fullName evidence="4">Putative ubiquitinyl hydrolase 1</fullName>
        <ecNumber evidence="4">3.4.19.12</ecNumber>
    </submittedName>
    <submittedName>
        <fullName evidence="3">Ubiquitin carboxyl-terminal hydrolase</fullName>
    </submittedName>
</protein>
<dbReference type="InterPro" id="IPR001394">
    <property type="entry name" value="Peptidase_C19_UCH"/>
</dbReference>
<dbReference type="EC" id="3.4.19.12" evidence="4"/>
<dbReference type="GO" id="GO:0016579">
    <property type="term" value="P:protein deubiquitination"/>
    <property type="evidence" value="ECO:0007669"/>
    <property type="project" value="InterPro"/>
</dbReference>
<reference evidence="4" key="4">
    <citation type="journal article" date="2018" name="Nat. Plants">
        <title>Whole-genome landscape of Medicago truncatula symbiotic genes.</title>
        <authorList>
            <person name="Pecrix Y."/>
            <person name="Gamas P."/>
            <person name="Carrere S."/>
        </authorList>
    </citation>
    <scope>NUCLEOTIDE SEQUENCE</scope>
    <source>
        <tissue evidence="4">Leaves</tissue>
    </source>
</reference>
<accession>A0A072UXP4</accession>
<dbReference type="AlphaFoldDB" id="A0A072UXP4"/>
<dbReference type="EnsemblPlants" id="KEH30645">
    <property type="protein sequence ID" value="KEH30645"/>
    <property type="gene ID" value="MTR_4g077475"/>
</dbReference>
<dbReference type="InterPro" id="IPR038765">
    <property type="entry name" value="Papain-like_cys_pep_sf"/>
</dbReference>
<feature type="domain" description="USP" evidence="2">
    <location>
        <begin position="1"/>
        <end position="129"/>
    </location>
</feature>
<evidence type="ECO:0000313" key="5">
    <source>
        <dbReference type="EnsemblPlants" id="KEH30645"/>
    </source>
</evidence>
<dbReference type="Proteomes" id="UP000002051">
    <property type="component" value="Chromosome 4"/>
</dbReference>
<dbReference type="EMBL" id="PSQE01000004">
    <property type="protein sequence ID" value="RHN61700.1"/>
    <property type="molecule type" value="Genomic_DNA"/>
</dbReference>
<dbReference type="PANTHER" id="PTHR24006:SF664">
    <property type="entry name" value="UBIQUITIN CARBOXYL-TERMINAL HYDROLASE"/>
    <property type="match status" value="1"/>
</dbReference>
<sequence>MKSVSLTSFPAYLVLHMQRYVMEQGVLKKLDVSVAVPKILDISGMRSKGRQPGEELYSDTHVTDEYLPDGKGRYQLLGFVSHVGSSMDTGHYIAYVRKLDRWVLFDDNIVGAVHRPPKDMGYLYFFERLDD</sequence>
<comment type="similarity">
    <text evidence="1">Belongs to the peptidase C19 family.</text>
</comment>
<name>A0A072UXP4_MEDTR</name>
<dbReference type="GO" id="GO:0004843">
    <property type="term" value="F:cysteine-type deubiquitinase activity"/>
    <property type="evidence" value="ECO:0007669"/>
    <property type="project" value="UniProtKB-EC"/>
</dbReference>
<dbReference type="PROSITE" id="PS50235">
    <property type="entry name" value="USP_3"/>
    <property type="match status" value="1"/>
</dbReference>